<reference evidence="2 3" key="1">
    <citation type="journal article" date="2008" name="Nature">
        <title>The genome of Laccaria bicolor provides insights into mycorrhizal symbiosis.</title>
        <authorList>
            <person name="Martin F."/>
            <person name="Aerts A."/>
            <person name="Ahren D."/>
            <person name="Brun A."/>
            <person name="Danchin E.G.J."/>
            <person name="Duchaussoy F."/>
            <person name="Gibon J."/>
            <person name="Kohler A."/>
            <person name="Lindquist E."/>
            <person name="Pereda V."/>
            <person name="Salamov A."/>
            <person name="Shapiro H.J."/>
            <person name="Wuyts J."/>
            <person name="Blaudez D."/>
            <person name="Buee M."/>
            <person name="Brokstein P."/>
            <person name="Canbaeck B."/>
            <person name="Cohen D."/>
            <person name="Courty P.E."/>
            <person name="Coutinho P.M."/>
            <person name="Delaruelle C."/>
            <person name="Detter J.C."/>
            <person name="Deveau A."/>
            <person name="DiFazio S."/>
            <person name="Duplessis S."/>
            <person name="Fraissinet-Tachet L."/>
            <person name="Lucic E."/>
            <person name="Frey-Klett P."/>
            <person name="Fourrey C."/>
            <person name="Feussner I."/>
            <person name="Gay G."/>
            <person name="Grimwood J."/>
            <person name="Hoegger P.J."/>
            <person name="Jain P."/>
            <person name="Kilaru S."/>
            <person name="Labbe J."/>
            <person name="Lin Y.C."/>
            <person name="Legue V."/>
            <person name="Le Tacon F."/>
            <person name="Marmeisse R."/>
            <person name="Melayah D."/>
            <person name="Montanini B."/>
            <person name="Muratet M."/>
            <person name="Nehls U."/>
            <person name="Niculita-Hirzel H."/>
            <person name="Oudot-Le Secq M.P."/>
            <person name="Peter M."/>
            <person name="Quesneville H."/>
            <person name="Rajashekar B."/>
            <person name="Reich M."/>
            <person name="Rouhier N."/>
            <person name="Schmutz J."/>
            <person name="Yin T."/>
            <person name="Chalot M."/>
            <person name="Henrissat B."/>
            <person name="Kuees U."/>
            <person name="Lucas S."/>
            <person name="Van de Peer Y."/>
            <person name="Podila G.K."/>
            <person name="Polle A."/>
            <person name="Pukkila P.J."/>
            <person name="Richardson P.M."/>
            <person name="Rouze P."/>
            <person name="Sanders I.R."/>
            <person name="Stajich J.E."/>
            <person name="Tunlid A."/>
            <person name="Tuskan G."/>
            <person name="Grigoriev I.V."/>
        </authorList>
    </citation>
    <scope>NUCLEOTIDE SEQUENCE [LARGE SCALE GENOMIC DNA]</scope>
    <source>
        <strain evidence="3">S238N-H82 / ATCC MYA-4686</strain>
    </source>
</reference>
<gene>
    <name evidence="2" type="ORF">LACBIDRAFT_298542</name>
</gene>
<dbReference type="RefSeq" id="XP_001881790.1">
    <property type="nucleotide sequence ID" value="XM_001881755.1"/>
</dbReference>
<sequence>MPARSYALTTSHPLVPLAFNYVSERPAAIERVSMPPRTLTVSGAAFSTRAGAQDCFDKGDKSLLPLSTSGDITEYRVITLDENGLEFQHKLSLGERNKKLKVDNKSLMHRVQDLEKANQDAAREKEDAVRANQDADRVIFQWEMATKALQAFGRLLSADPSAISEDTRAAMVHHSIKDDLRYLSLQHRNYQNERNQQTHAASIAYASIPIHYRQILENLVHAKAAISEDRARIAHPSVRKSDVAGFLAPYIEQQINPATELLKAMQDVKVMHHLTGDLVPLFVEG</sequence>
<protein>
    <submittedName>
        <fullName evidence="2">Predicted protein</fullName>
    </submittedName>
</protein>
<dbReference type="HOGENOM" id="CLU_850113_0_0_1"/>
<dbReference type="Proteomes" id="UP000001194">
    <property type="component" value="Unassembled WGS sequence"/>
</dbReference>
<dbReference type="KEGG" id="lbc:LACBIDRAFT_298542"/>
<evidence type="ECO:0000313" key="3">
    <source>
        <dbReference type="Proteomes" id="UP000001194"/>
    </source>
</evidence>
<keyword evidence="3" id="KW-1185">Reference proteome</keyword>
<dbReference type="EMBL" id="DS547104">
    <property type="protein sequence ID" value="EDR07398.1"/>
    <property type="molecule type" value="Genomic_DNA"/>
</dbReference>
<proteinExistence type="predicted"/>
<feature type="coiled-coil region" evidence="1">
    <location>
        <begin position="97"/>
        <end position="134"/>
    </location>
</feature>
<evidence type="ECO:0000256" key="1">
    <source>
        <dbReference type="SAM" id="Coils"/>
    </source>
</evidence>
<accession>B0DD27</accession>
<name>B0DD27_LACBS</name>
<keyword evidence="1" id="KW-0175">Coiled coil</keyword>
<dbReference type="InParanoid" id="B0DD27"/>
<dbReference type="OrthoDB" id="10520967at2759"/>
<dbReference type="GeneID" id="6077566"/>
<dbReference type="AlphaFoldDB" id="B0DD27"/>
<evidence type="ECO:0000313" key="2">
    <source>
        <dbReference type="EMBL" id="EDR07398.1"/>
    </source>
</evidence>
<organism evidence="3">
    <name type="scientific">Laccaria bicolor (strain S238N-H82 / ATCC MYA-4686)</name>
    <name type="common">Bicoloured deceiver</name>
    <name type="synonym">Laccaria laccata var. bicolor</name>
    <dbReference type="NCBI Taxonomy" id="486041"/>
    <lineage>
        <taxon>Eukaryota</taxon>
        <taxon>Fungi</taxon>
        <taxon>Dikarya</taxon>
        <taxon>Basidiomycota</taxon>
        <taxon>Agaricomycotina</taxon>
        <taxon>Agaricomycetes</taxon>
        <taxon>Agaricomycetidae</taxon>
        <taxon>Agaricales</taxon>
        <taxon>Agaricineae</taxon>
        <taxon>Hydnangiaceae</taxon>
        <taxon>Laccaria</taxon>
    </lineage>
</organism>